<organism evidence="2 3">
    <name type="scientific">Acinetobacter stercoris</name>
    <dbReference type="NCBI Taxonomy" id="2126983"/>
    <lineage>
        <taxon>Bacteria</taxon>
        <taxon>Pseudomonadati</taxon>
        <taxon>Pseudomonadota</taxon>
        <taxon>Gammaproteobacteria</taxon>
        <taxon>Moraxellales</taxon>
        <taxon>Moraxellaceae</taxon>
        <taxon>Acinetobacter</taxon>
    </lineage>
</organism>
<accession>A0A2U3MZE5</accession>
<dbReference type="GO" id="GO:0016042">
    <property type="term" value="P:lipid catabolic process"/>
    <property type="evidence" value="ECO:0007669"/>
    <property type="project" value="InterPro"/>
</dbReference>
<dbReference type="PANTHER" id="PTHR34853:SF1">
    <property type="entry name" value="LIPASE 5"/>
    <property type="match status" value="1"/>
</dbReference>
<dbReference type="InParanoid" id="A0A2U3MZE5"/>
<evidence type="ECO:0000313" key="2">
    <source>
        <dbReference type="EMBL" id="SPL70788.1"/>
    </source>
</evidence>
<keyword evidence="3" id="KW-1185">Reference proteome</keyword>
<dbReference type="InterPro" id="IPR005152">
    <property type="entry name" value="Lipase_secreted"/>
</dbReference>
<dbReference type="AlphaFoldDB" id="A0A2U3MZE5"/>
<keyword evidence="2" id="KW-0378">Hydrolase</keyword>
<reference evidence="3" key="1">
    <citation type="submission" date="2018-03" db="EMBL/GenBank/DDBJ databases">
        <authorList>
            <person name="Blom J."/>
        </authorList>
    </citation>
    <scope>NUCLEOTIDE SEQUENCE [LARGE SCALE GENOMIC DNA]</scope>
    <source>
        <strain evidence="3">KPC-SM-21</strain>
    </source>
</reference>
<evidence type="ECO:0000313" key="3">
    <source>
        <dbReference type="Proteomes" id="UP000245974"/>
    </source>
</evidence>
<dbReference type="PANTHER" id="PTHR34853">
    <property type="match status" value="1"/>
</dbReference>
<sequence>MMNKTLMAVVLLSSSLILVACNDNDDNPQQGNSTDINNIQNPVVGTPTAYSLTDFSSVAGESVVMTYKMLGVNNQIVQATALVFTPKTTQPINGWPIVVWAHGTTGVADQCAPSRNKITDSTFELITKLLNAGYVVVAPDYEGLGDPEGKAHPFLNVKSEAYSITDAVVATRNWLGNKVSKQWLTVGHSQGGQAALGAAQYASRANLDYKGTVAVAPASNLKTIFNFGDGMVQNLPAGQQVPTYASLNTFAALIVAGMKDQRNPATYNQVFQSKAEVIATQADTICSGELAKNFGEKMGEAAFTVNTLDGYLTQTSFMQVPSISTFLEQTSQPLTAKVSTPIKIYQGEIDATVPYIATNVLVSSAEKLGTKINLVTGKTWDHGTVMSQNVDNIVADIKSYMATQ</sequence>
<dbReference type="GO" id="GO:0004806">
    <property type="term" value="F:triacylglycerol lipase activity"/>
    <property type="evidence" value="ECO:0007669"/>
    <property type="project" value="InterPro"/>
</dbReference>
<dbReference type="EMBL" id="OOGT01000081">
    <property type="protein sequence ID" value="SPL70788.1"/>
    <property type="molecule type" value="Genomic_DNA"/>
</dbReference>
<feature type="signal peptide" evidence="1">
    <location>
        <begin position="1"/>
        <end position="20"/>
    </location>
</feature>
<protein>
    <submittedName>
        <fullName evidence="2">Alpha/beta hydrolase family protein</fullName>
    </submittedName>
</protein>
<dbReference type="PIRSF" id="PIRSF029171">
    <property type="entry name" value="Esterase_LipA"/>
    <property type="match status" value="1"/>
</dbReference>
<feature type="chain" id="PRO_5015414520" evidence="1">
    <location>
        <begin position="21"/>
        <end position="404"/>
    </location>
</feature>
<keyword evidence="1" id="KW-0732">Signal</keyword>
<dbReference type="Pfam" id="PF03583">
    <property type="entry name" value="LIP"/>
    <property type="match status" value="1"/>
</dbReference>
<dbReference type="InterPro" id="IPR029058">
    <property type="entry name" value="AB_hydrolase_fold"/>
</dbReference>
<evidence type="ECO:0000256" key="1">
    <source>
        <dbReference type="SAM" id="SignalP"/>
    </source>
</evidence>
<gene>
    <name evidence="2" type="ORF">KPC_1966</name>
</gene>
<proteinExistence type="predicted"/>
<name>A0A2U3MZE5_9GAMM</name>
<dbReference type="Gene3D" id="3.40.50.1820">
    <property type="entry name" value="alpha/beta hydrolase"/>
    <property type="match status" value="1"/>
</dbReference>
<dbReference type="Proteomes" id="UP000245974">
    <property type="component" value="Unassembled WGS sequence"/>
</dbReference>
<dbReference type="SUPFAM" id="SSF53474">
    <property type="entry name" value="alpha/beta-Hydrolases"/>
    <property type="match status" value="1"/>
</dbReference>
<dbReference type="PROSITE" id="PS51257">
    <property type="entry name" value="PROKAR_LIPOPROTEIN"/>
    <property type="match status" value="1"/>
</dbReference>